<dbReference type="RefSeq" id="WP_181580467.1">
    <property type="nucleotide sequence ID" value="NZ_CP059399.1"/>
</dbReference>
<accession>A0A7D6VA06</accession>
<dbReference type="KEGG" id="nhu:H0264_28865"/>
<gene>
    <name evidence="1" type="ORF">H0264_28865</name>
</gene>
<sequence length="68" mass="8124">MTTRKKPMSARTQLRLGREFQERFDHGDSWAAIATDYDLSKSMVQRLARTYRDDCDRRAHQNQMTLFN</sequence>
<dbReference type="Proteomes" id="UP000515512">
    <property type="component" value="Chromosome"/>
</dbReference>
<dbReference type="AlphaFoldDB" id="A0A7D6VA06"/>
<evidence type="ECO:0000313" key="1">
    <source>
        <dbReference type="EMBL" id="QLY29262.1"/>
    </source>
</evidence>
<keyword evidence="2" id="KW-1185">Reference proteome</keyword>
<organism evidence="1 2">
    <name type="scientific">Nocardia huaxiensis</name>
    <dbReference type="NCBI Taxonomy" id="2755382"/>
    <lineage>
        <taxon>Bacteria</taxon>
        <taxon>Bacillati</taxon>
        <taxon>Actinomycetota</taxon>
        <taxon>Actinomycetes</taxon>
        <taxon>Mycobacteriales</taxon>
        <taxon>Nocardiaceae</taxon>
        <taxon>Nocardia</taxon>
    </lineage>
</organism>
<name>A0A7D6VA06_9NOCA</name>
<evidence type="ECO:0000313" key="2">
    <source>
        <dbReference type="Proteomes" id="UP000515512"/>
    </source>
</evidence>
<proteinExistence type="predicted"/>
<reference evidence="1 2" key="1">
    <citation type="submission" date="2020-07" db="EMBL/GenBank/DDBJ databases">
        <authorList>
            <person name="Zhuang K."/>
            <person name="Ran Y."/>
        </authorList>
    </citation>
    <scope>NUCLEOTIDE SEQUENCE [LARGE SCALE GENOMIC DNA]</scope>
    <source>
        <strain evidence="1 2">WCH-YHL-001</strain>
    </source>
</reference>
<dbReference type="EMBL" id="CP059399">
    <property type="protein sequence ID" value="QLY29262.1"/>
    <property type="molecule type" value="Genomic_DNA"/>
</dbReference>
<protein>
    <submittedName>
        <fullName evidence="1">Uncharacterized protein</fullName>
    </submittedName>
</protein>